<sequence>MPHQLKLQFEKMITITDAEFEYVLSHFSYKKLKKHQFLVQIDDYVPNDFFVLKGLLKSYHLDENGKMYIVQFAMQDWWITDYQAYYNQNKATLHIDCLEDVEVLCLSLENREKICSELHIMEHYFRKKSNMGYVLLQQRILSFLSSNAKERFETLLVLQPDLFQRVSKSLIASYLGVSRETLSRFAK</sequence>
<dbReference type="InterPro" id="IPR000595">
    <property type="entry name" value="cNMP-bd_dom"/>
</dbReference>
<dbReference type="SUPFAM" id="SSF51206">
    <property type="entry name" value="cAMP-binding domain-like"/>
    <property type="match status" value="1"/>
</dbReference>
<reference evidence="2 3" key="1">
    <citation type="submission" date="2019-06" db="EMBL/GenBank/DDBJ databases">
        <title>Genomic Encyclopedia of Archaeal and Bacterial Type Strains, Phase II (KMG-II): from individual species to whole genera.</title>
        <authorList>
            <person name="Goeker M."/>
        </authorList>
    </citation>
    <scope>NUCLEOTIDE SEQUENCE [LARGE SCALE GENOMIC DNA]</scope>
    <source>
        <strain evidence="2 3">DSM 24789</strain>
    </source>
</reference>
<accession>A0A543G4A6</accession>
<evidence type="ECO:0000259" key="1">
    <source>
        <dbReference type="Pfam" id="PF00027"/>
    </source>
</evidence>
<proteinExistence type="predicted"/>
<organism evidence="2 3">
    <name type="scientific">Flavobacterium branchiophilum</name>
    <dbReference type="NCBI Taxonomy" id="55197"/>
    <lineage>
        <taxon>Bacteria</taxon>
        <taxon>Pseudomonadati</taxon>
        <taxon>Bacteroidota</taxon>
        <taxon>Flavobacteriia</taxon>
        <taxon>Flavobacteriales</taxon>
        <taxon>Flavobacteriaceae</taxon>
        <taxon>Flavobacterium</taxon>
    </lineage>
</organism>
<comment type="caution">
    <text evidence="2">The sequence shown here is derived from an EMBL/GenBank/DDBJ whole genome shotgun (WGS) entry which is preliminary data.</text>
</comment>
<protein>
    <submittedName>
        <fullName evidence="2">CRP-like cAMP-binding protein</fullName>
    </submittedName>
</protein>
<dbReference type="RefSeq" id="WP_089080484.1">
    <property type="nucleotide sequence ID" value="NZ_VFPJ01000001.1"/>
</dbReference>
<gene>
    <name evidence="2" type="ORF">BC670_1769</name>
</gene>
<dbReference type="InterPro" id="IPR014710">
    <property type="entry name" value="RmlC-like_jellyroll"/>
</dbReference>
<dbReference type="InterPro" id="IPR018490">
    <property type="entry name" value="cNMP-bd_dom_sf"/>
</dbReference>
<name>A0A543G4A6_9FLAO</name>
<dbReference type="Pfam" id="PF00027">
    <property type="entry name" value="cNMP_binding"/>
    <property type="match status" value="1"/>
</dbReference>
<dbReference type="AlphaFoldDB" id="A0A543G4A6"/>
<dbReference type="EMBL" id="VFPJ01000001">
    <property type="protein sequence ID" value="TQM40854.1"/>
    <property type="molecule type" value="Genomic_DNA"/>
</dbReference>
<evidence type="ECO:0000313" key="2">
    <source>
        <dbReference type="EMBL" id="TQM40854.1"/>
    </source>
</evidence>
<dbReference type="Proteomes" id="UP000320773">
    <property type="component" value="Unassembled WGS sequence"/>
</dbReference>
<dbReference type="Gene3D" id="2.60.120.10">
    <property type="entry name" value="Jelly Rolls"/>
    <property type="match status" value="1"/>
</dbReference>
<evidence type="ECO:0000313" key="3">
    <source>
        <dbReference type="Proteomes" id="UP000320773"/>
    </source>
</evidence>
<feature type="domain" description="Cyclic nucleotide-binding" evidence="1">
    <location>
        <begin position="30"/>
        <end position="116"/>
    </location>
</feature>